<dbReference type="Gene3D" id="3.40.10.10">
    <property type="entry name" value="DNA Methylphosphotriester Repair Domain"/>
    <property type="match status" value="1"/>
</dbReference>
<evidence type="ECO:0000256" key="1">
    <source>
        <dbReference type="ARBA" id="ARBA00023159"/>
    </source>
</evidence>
<evidence type="ECO:0000313" key="3">
    <source>
        <dbReference type="EMBL" id="SMR42475.1"/>
    </source>
</evidence>
<feature type="domain" description="Ada DNA repair metal-binding" evidence="2">
    <location>
        <begin position="85"/>
        <end position="149"/>
    </location>
</feature>
<dbReference type="EMBL" id="LT854253">
    <property type="protein sequence ID" value="SMR42475.1"/>
    <property type="molecule type" value="Genomic_DNA"/>
</dbReference>
<dbReference type="AlphaFoldDB" id="A0A2H1FMC0"/>
<evidence type="ECO:0000313" key="4">
    <source>
        <dbReference type="Proteomes" id="UP000245764"/>
    </source>
</evidence>
<dbReference type="InterPro" id="IPR004026">
    <property type="entry name" value="Ada_DNA_repair_Zn-bd"/>
</dbReference>
<sequence>MILELTNVHVLVNGPNGNRDHIDLELPNQRIVESFDLEVTNQLALKRKEQDYQPTATSLEGSLDKHKTIESTSQATTDVFQCGHSRWRALTNRDAAAHGSFLYGVLTTKVYCRPTCTARLARRANVVYFETVEKAQREGFRPCTRCRPDELGFIGQREEVVLRTLGLLRDETGRVRMERGVKALSKEVGVTPSYLCRVFKAVMGCTLGQYCRVFDEAVMSEAAEEILLSPLESTESEADHYPQQRFLVNEALTPEMPKGLKDTTSWGSWNDFDKGFIIGFDFDPDRSAWADSSES</sequence>
<dbReference type="GO" id="GO:0008168">
    <property type="term" value="F:methyltransferase activity"/>
    <property type="evidence" value="ECO:0007669"/>
    <property type="project" value="InterPro"/>
</dbReference>
<dbReference type="Gene3D" id="1.10.10.60">
    <property type="entry name" value="Homeodomain-like"/>
    <property type="match status" value="1"/>
</dbReference>
<keyword evidence="1" id="KW-0010">Activator</keyword>
<dbReference type="SUPFAM" id="SSF57884">
    <property type="entry name" value="Ada DNA repair protein, N-terminal domain (N-Ada 10)"/>
    <property type="match status" value="1"/>
</dbReference>
<accession>A0A2H1FMC0</accession>
<protein>
    <recommendedName>
        <fullName evidence="2">Ada DNA repair metal-binding domain-containing protein</fullName>
    </recommendedName>
</protein>
<dbReference type="Proteomes" id="UP000245764">
    <property type="component" value="Chromosome 1"/>
</dbReference>
<evidence type="ECO:0000259" key="2">
    <source>
        <dbReference type="Pfam" id="PF02805"/>
    </source>
</evidence>
<dbReference type="GO" id="GO:0003677">
    <property type="term" value="F:DNA binding"/>
    <property type="evidence" value="ECO:0007669"/>
    <property type="project" value="InterPro"/>
</dbReference>
<proteinExistence type="predicted"/>
<dbReference type="GO" id="GO:0008270">
    <property type="term" value="F:zinc ion binding"/>
    <property type="evidence" value="ECO:0007669"/>
    <property type="project" value="InterPro"/>
</dbReference>
<dbReference type="Pfam" id="PF02805">
    <property type="entry name" value="Ada_Zn_binding"/>
    <property type="match status" value="1"/>
</dbReference>
<dbReference type="GO" id="GO:0006355">
    <property type="term" value="P:regulation of DNA-templated transcription"/>
    <property type="evidence" value="ECO:0007669"/>
    <property type="project" value="InterPro"/>
</dbReference>
<name>A0A2H1FMC0_ZYMTR</name>
<reference evidence="4" key="1">
    <citation type="submission" date="2017-05" db="EMBL/GenBank/DDBJ databases">
        <authorList>
            <person name="Song R."/>
            <person name="Chenine A.L."/>
            <person name="Ruprecht R.M."/>
        </authorList>
    </citation>
    <scope>NUCLEOTIDE SEQUENCE [LARGE SCALE GENOMIC DNA]</scope>
</reference>
<dbReference type="GO" id="GO:0006281">
    <property type="term" value="P:DNA repair"/>
    <property type="evidence" value="ECO:0007669"/>
    <property type="project" value="InterPro"/>
</dbReference>
<dbReference type="InterPro" id="IPR035451">
    <property type="entry name" value="Ada-like_dom_sf"/>
</dbReference>
<organism evidence="3 4">
    <name type="scientific">Zymoseptoria tritici ST99CH_1E4</name>
    <dbReference type="NCBI Taxonomy" id="1276532"/>
    <lineage>
        <taxon>Eukaryota</taxon>
        <taxon>Fungi</taxon>
        <taxon>Dikarya</taxon>
        <taxon>Ascomycota</taxon>
        <taxon>Pezizomycotina</taxon>
        <taxon>Dothideomycetes</taxon>
        <taxon>Dothideomycetidae</taxon>
        <taxon>Mycosphaerellales</taxon>
        <taxon>Mycosphaerellaceae</taxon>
        <taxon>Zymoseptoria</taxon>
    </lineage>
</organism>
<gene>
    <name evidence="3" type="ORF">ZT1E4_G1253</name>
</gene>